<name>A0A2T5MCK1_9GAMM</name>
<dbReference type="Proteomes" id="UP000244248">
    <property type="component" value="Unassembled WGS sequence"/>
</dbReference>
<dbReference type="EMBL" id="QANS01000006">
    <property type="protein sequence ID" value="PTU30308.1"/>
    <property type="molecule type" value="Genomic_DNA"/>
</dbReference>
<keyword evidence="4" id="KW-1185">Reference proteome</keyword>
<evidence type="ECO:0000259" key="2">
    <source>
        <dbReference type="Pfam" id="PF08722"/>
    </source>
</evidence>
<dbReference type="CDD" id="cd22362">
    <property type="entry name" value="TnsA_endonuclease-like"/>
    <property type="match status" value="1"/>
</dbReference>
<dbReference type="InterPro" id="IPR011856">
    <property type="entry name" value="tRNA_endonuc-like_dom_sf"/>
</dbReference>
<dbReference type="Pfam" id="PF08722">
    <property type="entry name" value="Tn7_TnsA-like_N"/>
    <property type="match status" value="1"/>
</dbReference>
<evidence type="ECO:0000256" key="1">
    <source>
        <dbReference type="SAM" id="MobiDB-lite"/>
    </source>
</evidence>
<proteinExistence type="predicted"/>
<gene>
    <name evidence="3" type="ORF">CJD38_15290</name>
</gene>
<evidence type="ECO:0000313" key="3">
    <source>
        <dbReference type="EMBL" id="PTU30308.1"/>
    </source>
</evidence>
<protein>
    <recommendedName>
        <fullName evidence="2">TnsA endonuclease N-terminal domain-containing protein</fullName>
    </recommendedName>
</protein>
<comment type="caution">
    <text evidence="3">The sequence shown here is derived from an EMBL/GenBank/DDBJ whole genome shotgun (WGS) entry which is preliminary data.</text>
</comment>
<accession>A0A2T5MCK1</accession>
<dbReference type="GO" id="GO:0003676">
    <property type="term" value="F:nucleic acid binding"/>
    <property type="evidence" value="ECO:0007669"/>
    <property type="project" value="InterPro"/>
</dbReference>
<dbReference type="InterPro" id="IPR011335">
    <property type="entry name" value="Restrct_endonuc-II-like"/>
</dbReference>
<feature type="region of interest" description="Disordered" evidence="1">
    <location>
        <begin position="16"/>
        <end position="49"/>
    </location>
</feature>
<evidence type="ECO:0000313" key="4">
    <source>
        <dbReference type="Proteomes" id="UP000244248"/>
    </source>
</evidence>
<dbReference type="InterPro" id="IPR014833">
    <property type="entry name" value="TnsA_N"/>
</dbReference>
<reference evidence="3 4" key="1">
    <citation type="submission" date="2018-04" db="EMBL/GenBank/DDBJ databases">
        <title>Novel species isolated from glacier.</title>
        <authorList>
            <person name="Liu Q."/>
            <person name="Xin Y.-H."/>
        </authorList>
    </citation>
    <scope>NUCLEOTIDE SEQUENCE [LARGE SCALE GENOMIC DNA]</scope>
    <source>
        <strain evidence="3 4">GT1R17</strain>
    </source>
</reference>
<organism evidence="3 4">
    <name type="scientific">Stenotrophobium rhamnosiphilum</name>
    <dbReference type="NCBI Taxonomy" id="2029166"/>
    <lineage>
        <taxon>Bacteria</taxon>
        <taxon>Pseudomonadati</taxon>
        <taxon>Pseudomonadota</taxon>
        <taxon>Gammaproteobacteria</taxon>
        <taxon>Nevskiales</taxon>
        <taxon>Nevskiaceae</taxon>
        <taxon>Stenotrophobium</taxon>
    </lineage>
</organism>
<sequence length="302" mass="34625">MGRGKRFTPQLFRKWKEDGRGTGTGTDYRPFHQVRRSDPASRGRSHLMGNTWSDRKSHLLSDGEKLGLIFIQQMPDLEDCLEQFPLSVESHRPFLSQFDIGVPYGFFQGTQAISESLNIRHPKVYGGGESSYWQMTTDFAVVFRDGSGKRNVLAVSVKESLPKSKRDGEKFKIEREYWKQEEHRWILFVKSDVPLAVRLNVTAISTWTSGRPWLPREALDRTQALLSNESELLIAPCLELIQKEFKVALGTAQECFWQSIWSGRIPVDLSRDLFRGAPLIRIEFSQFKAFNPIWSGVSAWPA</sequence>
<dbReference type="SUPFAM" id="SSF52980">
    <property type="entry name" value="Restriction endonuclease-like"/>
    <property type="match status" value="1"/>
</dbReference>
<dbReference type="Gene3D" id="3.40.1350.10">
    <property type="match status" value="1"/>
</dbReference>
<feature type="domain" description="TnsA endonuclease N-terminal" evidence="2">
    <location>
        <begin position="112"/>
        <end position="188"/>
    </location>
</feature>
<dbReference type="AlphaFoldDB" id="A0A2T5MCK1"/>
<dbReference type="RefSeq" id="WP_107941251.1">
    <property type="nucleotide sequence ID" value="NZ_QANS01000006.1"/>
</dbReference>
<dbReference type="OrthoDB" id="5291587at2"/>